<name>A0A512RN20_9BACT</name>
<protein>
    <recommendedName>
        <fullName evidence="3">GrpB family protein</fullName>
    </recommendedName>
</protein>
<keyword evidence="2" id="KW-1185">Reference proteome</keyword>
<comment type="caution">
    <text evidence="1">The sequence shown here is derived from an EMBL/GenBank/DDBJ whole genome shotgun (WGS) entry which is preliminary data.</text>
</comment>
<dbReference type="PANTHER" id="PTHR34822">
    <property type="entry name" value="GRPB DOMAIN PROTEIN (AFU_ORTHOLOGUE AFUA_1G01530)"/>
    <property type="match status" value="1"/>
</dbReference>
<dbReference type="Proteomes" id="UP000321436">
    <property type="component" value="Unassembled WGS sequence"/>
</dbReference>
<dbReference type="PANTHER" id="PTHR34822:SF1">
    <property type="entry name" value="GRPB FAMILY PROTEIN"/>
    <property type="match status" value="1"/>
</dbReference>
<dbReference type="SUPFAM" id="SSF81301">
    <property type="entry name" value="Nucleotidyltransferase"/>
    <property type="match status" value="1"/>
</dbReference>
<dbReference type="InterPro" id="IPR007344">
    <property type="entry name" value="GrpB/CoaE"/>
</dbReference>
<proteinExistence type="predicted"/>
<dbReference type="AlphaFoldDB" id="A0A512RN20"/>
<evidence type="ECO:0000313" key="1">
    <source>
        <dbReference type="EMBL" id="GEP97106.1"/>
    </source>
</evidence>
<dbReference type="Gene3D" id="3.30.460.10">
    <property type="entry name" value="Beta Polymerase, domain 2"/>
    <property type="match status" value="1"/>
</dbReference>
<evidence type="ECO:0000313" key="2">
    <source>
        <dbReference type="Proteomes" id="UP000321436"/>
    </source>
</evidence>
<reference evidence="1 2" key="1">
    <citation type="submission" date="2019-07" db="EMBL/GenBank/DDBJ databases">
        <title>Whole genome shotgun sequence of Chitinophaga cymbidii NBRC 109752.</title>
        <authorList>
            <person name="Hosoyama A."/>
            <person name="Uohara A."/>
            <person name="Ohji S."/>
            <person name="Ichikawa N."/>
        </authorList>
    </citation>
    <scope>NUCLEOTIDE SEQUENCE [LARGE SCALE GENOMIC DNA]</scope>
    <source>
        <strain evidence="1 2">NBRC 109752</strain>
    </source>
</reference>
<dbReference type="EMBL" id="BKAU01000004">
    <property type="protein sequence ID" value="GEP97106.1"/>
    <property type="molecule type" value="Genomic_DNA"/>
</dbReference>
<dbReference type="InterPro" id="IPR043519">
    <property type="entry name" value="NT_sf"/>
</dbReference>
<dbReference type="Pfam" id="PF04229">
    <property type="entry name" value="GrpB"/>
    <property type="match status" value="1"/>
</dbReference>
<organism evidence="1 2">
    <name type="scientific">Chitinophaga cymbidii</name>
    <dbReference type="NCBI Taxonomy" id="1096750"/>
    <lineage>
        <taxon>Bacteria</taxon>
        <taxon>Pseudomonadati</taxon>
        <taxon>Bacteroidota</taxon>
        <taxon>Chitinophagia</taxon>
        <taxon>Chitinophagales</taxon>
        <taxon>Chitinophagaceae</taxon>
        <taxon>Chitinophaga</taxon>
    </lineage>
</organism>
<accession>A0A512RN20</accession>
<sequence length="182" mass="20357">MSRITIEDYSPQWPVEYERLKKIYEQHLGHLAADIQHVGSTSVPGLPAKPILDIDIIIDDEEKLPAVIKILESIGYQYAGDLGIKDRYAFRAPSSSTVAHHLYVCLAGSDSLLNHLKFRDYLRANPEAAVQYGSLKKQLAVAFADDIDGYVEQKTAFITGVLERSGFAQDVIKEIALQNRKK</sequence>
<dbReference type="RefSeq" id="WP_146864362.1">
    <property type="nucleotide sequence ID" value="NZ_BKAU01000004.1"/>
</dbReference>
<gene>
    <name evidence="1" type="ORF">CCY01nite_33660</name>
</gene>
<evidence type="ECO:0008006" key="3">
    <source>
        <dbReference type="Google" id="ProtNLM"/>
    </source>
</evidence>
<dbReference type="OrthoDB" id="9799092at2"/>